<dbReference type="SUPFAM" id="SSF46894">
    <property type="entry name" value="C-terminal effector domain of the bipartite response regulators"/>
    <property type="match status" value="1"/>
</dbReference>
<comment type="caution">
    <text evidence="6">The sequence shown here is derived from an EMBL/GenBank/DDBJ whole genome shotgun (WGS) entry which is preliminary data.</text>
</comment>
<dbReference type="PROSITE" id="PS50043">
    <property type="entry name" value="HTH_LUXR_2"/>
    <property type="match status" value="1"/>
</dbReference>
<dbReference type="GO" id="GO:0000160">
    <property type="term" value="P:phosphorelay signal transduction system"/>
    <property type="evidence" value="ECO:0007669"/>
    <property type="project" value="InterPro"/>
</dbReference>
<dbReference type="PRINTS" id="PR00038">
    <property type="entry name" value="HTHLUXR"/>
</dbReference>
<dbReference type="GO" id="GO:0003677">
    <property type="term" value="F:DNA binding"/>
    <property type="evidence" value="ECO:0007669"/>
    <property type="project" value="UniProtKB-KW"/>
</dbReference>
<reference evidence="6 7" key="1">
    <citation type="submission" date="2020-08" db="EMBL/GenBank/DDBJ databases">
        <title>Genomic Encyclopedia of Type Strains, Phase IV (KMG-IV): sequencing the most valuable type-strain genomes for metagenomic binning, comparative biology and taxonomic classification.</title>
        <authorList>
            <person name="Goeker M."/>
        </authorList>
    </citation>
    <scope>NUCLEOTIDE SEQUENCE [LARGE SCALE GENOMIC DNA]</scope>
    <source>
        <strain evidence="6 7">DSM 2163</strain>
    </source>
</reference>
<evidence type="ECO:0000313" key="6">
    <source>
        <dbReference type="EMBL" id="MBB5760156.1"/>
    </source>
</evidence>
<dbReference type="InterPro" id="IPR011006">
    <property type="entry name" value="CheY-like_superfamily"/>
</dbReference>
<dbReference type="CDD" id="cd17535">
    <property type="entry name" value="REC_NarL-like"/>
    <property type="match status" value="1"/>
</dbReference>
<dbReference type="Gene3D" id="3.40.50.2300">
    <property type="match status" value="1"/>
</dbReference>
<dbReference type="Pfam" id="PF00072">
    <property type="entry name" value="Response_reg"/>
    <property type="match status" value="1"/>
</dbReference>
<dbReference type="PANTHER" id="PTHR43214">
    <property type="entry name" value="TWO-COMPONENT RESPONSE REGULATOR"/>
    <property type="match status" value="1"/>
</dbReference>
<dbReference type="InterPro" id="IPR016032">
    <property type="entry name" value="Sig_transdc_resp-reg_C-effctor"/>
</dbReference>
<gene>
    <name evidence="6" type="ORF">HNR00_004902</name>
</gene>
<evidence type="ECO:0000259" key="4">
    <source>
        <dbReference type="PROSITE" id="PS50043"/>
    </source>
</evidence>
<keyword evidence="7" id="KW-1185">Reference proteome</keyword>
<organism evidence="6 7">
    <name type="scientific">Methylorubrum rhodinum</name>
    <dbReference type="NCBI Taxonomy" id="29428"/>
    <lineage>
        <taxon>Bacteria</taxon>
        <taxon>Pseudomonadati</taxon>
        <taxon>Pseudomonadota</taxon>
        <taxon>Alphaproteobacteria</taxon>
        <taxon>Hyphomicrobiales</taxon>
        <taxon>Methylobacteriaceae</taxon>
        <taxon>Methylorubrum</taxon>
    </lineage>
</organism>
<accession>A0A840ZRC0</accession>
<sequence>MIDVMLVDDHAVVREGYRRLLEREADMSVVAESGDATEAYQLYKTAAADVVVVDISMPGRGGIDLIRQLRQWDAKARVLVFSMHANASIALQAFKAGAGGYFTKSSDPETLIDAVRLVANHRPALCPEISKALAMSRLEDDKTSFDKLSPREFEVLRLIIEAKSTEEIANNLNLTPKTVGNYHYSIKSKLGVSSDIDLVYYCMRRDLVAGFVA</sequence>
<dbReference type="PROSITE" id="PS50110">
    <property type="entry name" value="RESPONSE_REGULATORY"/>
    <property type="match status" value="1"/>
</dbReference>
<evidence type="ECO:0000256" key="3">
    <source>
        <dbReference type="PROSITE-ProRule" id="PRU00169"/>
    </source>
</evidence>
<evidence type="ECO:0000256" key="1">
    <source>
        <dbReference type="ARBA" id="ARBA00022553"/>
    </source>
</evidence>
<dbReference type="InterPro" id="IPR001789">
    <property type="entry name" value="Sig_transdc_resp-reg_receiver"/>
</dbReference>
<dbReference type="InterPro" id="IPR000792">
    <property type="entry name" value="Tscrpt_reg_LuxR_C"/>
</dbReference>
<evidence type="ECO:0000259" key="5">
    <source>
        <dbReference type="PROSITE" id="PS50110"/>
    </source>
</evidence>
<feature type="modified residue" description="4-aspartylphosphate" evidence="3">
    <location>
        <position position="54"/>
    </location>
</feature>
<keyword evidence="1 3" id="KW-0597">Phosphoprotein</keyword>
<dbReference type="SUPFAM" id="SSF52172">
    <property type="entry name" value="CheY-like"/>
    <property type="match status" value="1"/>
</dbReference>
<name>A0A840ZRC0_9HYPH</name>
<keyword evidence="2 6" id="KW-0238">DNA-binding</keyword>
<dbReference type="InterPro" id="IPR058245">
    <property type="entry name" value="NreC/VraR/RcsB-like_REC"/>
</dbReference>
<evidence type="ECO:0000256" key="2">
    <source>
        <dbReference type="ARBA" id="ARBA00023125"/>
    </source>
</evidence>
<dbReference type="EMBL" id="JACHOP010000036">
    <property type="protein sequence ID" value="MBB5760156.1"/>
    <property type="molecule type" value="Genomic_DNA"/>
</dbReference>
<dbReference type="InterPro" id="IPR039420">
    <property type="entry name" value="WalR-like"/>
</dbReference>
<dbReference type="PANTHER" id="PTHR43214:SF43">
    <property type="entry name" value="TWO-COMPONENT RESPONSE REGULATOR"/>
    <property type="match status" value="1"/>
</dbReference>
<feature type="domain" description="HTH luxR-type" evidence="4">
    <location>
        <begin position="141"/>
        <end position="206"/>
    </location>
</feature>
<dbReference type="Proteomes" id="UP000583454">
    <property type="component" value="Unassembled WGS sequence"/>
</dbReference>
<evidence type="ECO:0000313" key="7">
    <source>
        <dbReference type="Proteomes" id="UP000583454"/>
    </source>
</evidence>
<feature type="domain" description="Response regulatory" evidence="5">
    <location>
        <begin position="3"/>
        <end position="119"/>
    </location>
</feature>
<dbReference type="SMART" id="SM00448">
    <property type="entry name" value="REC"/>
    <property type="match status" value="1"/>
</dbReference>
<dbReference type="CDD" id="cd06170">
    <property type="entry name" value="LuxR_C_like"/>
    <property type="match status" value="1"/>
</dbReference>
<proteinExistence type="predicted"/>
<protein>
    <submittedName>
        <fullName evidence="6">DNA-binding NarL/FixJ family response regulator</fullName>
    </submittedName>
</protein>
<dbReference type="GO" id="GO:0006355">
    <property type="term" value="P:regulation of DNA-templated transcription"/>
    <property type="evidence" value="ECO:0007669"/>
    <property type="project" value="InterPro"/>
</dbReference>
<dbReference type="SMART" id="SM00421">
    <property type="entry name" value="HTH_LUXR"/>
    <property type="match status" value="1"/>
</dbReference>
<dbReference type="AlphaFoldDB" id="A0A840ZRC0"/>
<dbReference type="Pfam" id="PF00196">
    <property type="entry name" value="GerE"/>
    <property type="match status" value="1"/>
</dbReference>